<name>A0ABY5FPD0_9BACL</name>
<dbReference type="Proteomes" id="UP001060325">
    <property type="component" value="Chromosome"/>
</dbReference>
<sequence>MKWIVRALGGLLVLLALVELATDRSDPPNPPIEHTFEEPIAFPFEITQRYSEIDIEKPHHMHQFVFNYVNEETAQELRYIVHKVVDEPEDMEDISSYGDQYILADGTSAFYDETESTSQGLWWINKDGFTARIIYYIDGNSVELDDETRLPVQQLINLANQTL</sequence>
<gene>
    <name evidence="2" type="ORF">NMQ00_02875</name>
</gene>
<keyword evidence="1" id="KW-0732">Signal</keyword>
<feature type="signal peptide" evidence="1">
    <location>
        <begin position="1"/>
        <end position="21"/>
    </location>
</feature>
<proteinExistence type="predicted"/>
<reference evidence="2" key="1">
    <citation type="submission" date="2022-07" db="EMBL/GenBank/DDBJ databases">
        <title>Complete genome of CX2.</title>
        <authorList>
            <person name="Cao G."/>
        </authorList>
    </citation>
    <scope>NUCLEOTIDE SEQUENCE</scope>
    <source>
        <strain evidence="2">CX2</strain>
    </source>
</reference>
<keyword evidence="3" id="KW-1185">Reference proteome</keyword>
<evidence type="ECO:0008006" key="4">
    <source>
        <dbReference type="Google" id="ProtNLM"/>
    </source>
</evidence>
<evidence type="ECO:0000313" key="3">
    <source>
        <dbReference type="Proteomes" id="UP001060325"/>
    </source>
</evidence>
<evidence type="ECO:0000313" key="2">
    <source>
        <dbReference type="EMBL" id="UTT43460.1"/>
    </source>
</evidence>
<accession>A0ABY5FPD0</accession>
<protein>
    <recommendedName>
        <fullName evidence="4">DUF4367 domain-containing protein</fullName>
    </recommendedName>
</protein>
<feature type="chain" id="PRO_5045818264" description="DUF4367 domain-containing protein" evidence="1">
    <location>
        <begin position="22"/>
        <end position="163"/>
    </location>
</feature>
<organism evidence="2 3">
    <name type="scientific">Exiguobacterium aurantiacum</name>
    <dbReference type="NCBI Taxonomy" id="33987"/>
    <lineage>
        <taxon>Bacteria</taxon>
        <taxon>Bacillati</taxon>
        <taxon>Bacillota</taxon>
        <taxon>Bacilli</taxon>
        <taxon>Bacillales</taxon>
        <taxon>Bacillales Family XII. Incertae Sedis</taxon>
        <taxon>Exiguobacterium</taxon>
    </lineage>
</organism>
<dbReference type="RefSeq" id="WP_255177844.1">
    <property type="nucleotide sequence ID" value="NZ_CP101462.1"/>
</dbReference>
<evidence type="ECO:0000256" key="1">
    <source>
        <dbReference type="SAM" id="SignalP"/>
    </source>
</evidence>
<dbReference type="EMBL" id="CP101462">
    <property type="protein sequence ID" value="UTT43460.1"/>
    <property type="molecule type" value="Genomic_DNA"/>
</dbReference>